<evidence type="ECO:0000256" key="1">
    <source>
        <dbReference type="ARBA" id="ARBA00007657"/>
    </source>
</evidence>
<dbReference type="Proteomes" id="UP000054166">
    <property type="component" value="Unassembled WGS sequence"/>
</dbReference>
<keyword evidence="2" id="KW-0677">Repeat</keyword>
<keyword evidence="7" id="KW-1185">Reference proteome</keyword>
<evidence type="ECO:0000256" key="2">
    <source>
        <dbReference type="ARBA" id="ARBA00022737"/>
    </source>
</evidence>
<dbReference type="AlphaFoldDB" id="A0A0C3B6E2"/>
<feature type="domain" description="TATA-binding protein interacting (TIP20)" evidence="5">
    <location>
        <begin position="1056"/>
        <end position="1221"/>
    </location>
</feature>
<comment type="similarity">
    <text evidence="1">Belongs to the CAND family.</text>
</comment>
<dbReference type="EMBL" id="KN832997">
    <property type="protein sequence ID" value="KIM81803.1"/>
    <property type="molecule type" value="Genomic_DNA"/>
</dbReference>
<dbReference type="HOGENOM" id="CLU_007157_0_0_1"/>
<gene>
    <name evidence="6" type="ORF">PILCRDRAFT_490765</name>
</gene>
<keyword evidence="3" id="KW-0833">Ubl conjugation pathway</keyword>
<dbReference type="InParanoid" id="A0A0C3B6E2"/>
<dbReference type="SUPFAM" id="SSF48371">
    <property type="entry name" value="ARM repeat"/>
    <property type="match status" value="1"/>
</dbReference>
<reference evidence="6 7" key="1">
    <citation type="submission" date="2014-04" db="EMBL/GenBank/DDBJ databases">
        <authorList>
            <consortium name="DOE Joint Genome Institute"/>
            <person name="Kuo A."/>
            <person name="Tarkka M."/>
            <person name="Buscot F."/>
            <person name="Kohler A."/>
            <person name="Nagy L.G."/>
            <person name="Floudas D."/>
            <person name="Copeland A."/>
            <person name="Barry K.W."/>
            <person name="Cichocki N."/>
            <person name="Veneault-Fourrey C."/>
            <person name="LaButti K."/>
            <person name="Lindquist E.A."/>
            <person name="Lipzen A."/>
            <person name="Lundell T."/>
            <person name="Morin E."/>
            <person name="Murat C."/>
            <person name="Sun H."/>
            <person name="Tunlid A."/>
            <person name="Henrissat B."/>
            <person name="Grigoriev I.V."/>
            <person name="Hibbett D.S."/>
            <person name="Martin F."/>
            <person name="Nordberg H.P."/>
            <person name="Cantor M.N."/>
            <person name="Hua S.X."/>
        </authorList>
    </citation>
    <scope>NUCLEOTIDE SEQUENCE [LARGE SCALE GENOMIC DNA]</scope>
    <source>
        <strain evidence="6 7">F 1598</strain>
    </source>
</reference>
<evidence type="ECO:0000259" key="5">
    <source>
        <dbReference type="Pfam" id="PF08623"/>
    </source>
</evidence>
<evidence type="ECO:0000313" key="7">
    <source>
        <dbReference type="Proteomes" id="UP000054166"/>
    </source>
</evidence>
<dbReference type="OrthoDB" id="6260732at2759"/>
<evidence type="ECO:0000256" key="4">
    <source>
        <dbReference type="SAM" id="MobiDB-lite"/>
    </source>
</evidence>
<dbReference type="InterPro" id="IPR011989">
    <property type="entry name" value="ARM-like"/>
</dbReference>
<protein>
    <recommendedName>
        <fullName evidence="5">TATA-binding protein interacting (TIP20) domain-containing protein</fullName>
    </recommendedName>
</protein>
<dbReference type="STRING" id="765440.A0A0C3B6E2"/>
<proteinExistence type="inferred from homology"/>
<reference evidence="7" key="2">
    <citation type="submission" date="2015-01" db="EMBL/GenBank/DDBJ databases">
        <title>Evolutionary Origins and Diversification of the Mycorrhizal Mutualists.</title>
        <authorList>
            <consortium name="DOE Joint Genome Institute"/>
            <consortium name="Mycorrhizal Genomics Consortium"/>
            <person name="Kohler A."/>
            <person name="Kuo A."/>
            <person name="Nagy L.G."/>
            <person name="Floudas D."/>
            <person name="Copeland A."/>
            <person name="Barry K.W."/>
            <person name="Cichocki N."/>
            <person name="Veneault-Fourrey C."/>
            <person name="LaButti K."/>
            <person name="Lindquist E.A."/>
            <person name="Lipzen A."/>
            <person name="Lundell T."/>
            <person name="Morin E."/>
            <person name="Murat C."/>
            <person name="Riley R."/>
            <person name="Ohm R."/>
            <person name="Sun H."/>
            <person name="Tunlid A."/>
            <person name="Henrissat B."/>
            <person name="Grigoriev I.V."/>
            <person name="Hibbett D.S."/>
            <person name="Martin F."/>
        </authorList>
    </citation>
    <scope>NUCLEOTIDE SEQUENCE [LARGE SCALE GENOMIC DNA]</scope>
    <source>
        <strain evidence="7">F 1598</strain>
    </source>
</reference>
<sequence length="1236" mass="134779">MTKSYLMNNLIEKMQSPDQDFRFMSLNDLMTEIKMDPTSFLGEEAIENKVLKQVLQLVEDKISEVKNQAVKCLGQLIKIIREVQMDFVVDKLIDFSASKDDELRDISGLALKTITSELPPDGKIAEKACAKLAPKLLAQIANSDTPPETLIETLSILSILISRFPTHVSSPPLPVEPLPLLTPLLSHPRPAVRKRAILTLSQFVPVSSPELFTGLLNSDVLPCLTTAASIEKQRTTVQLVAAVVRQSAGQVASVLGDIVPGILKAVQRDDDELREGCLQALEALLLRCPAEITPFLGSIVQTGNQYIKYDPNYAGDDGDEDEEMADAEDEDEDDAELDEYSDDEDTSYKIRRSATKLLAAIVGTRPELLTTLYKEVSPVLISRFGDREETVRLEVWATYVVLLNQTGVYGGLPHQTKDVSSSTNVGSGKRKRGSEEGMESDIVEMEDKGPIGLLRAQVPALAKALLNQLKSTKTAPATLQAGFGLLHSLLVVLPGSLSGQVTPIVSTSKSILSQAPTTSTSTLHLTCLSFLALFFSTHPPPAFSGALPTLTPVLLKTLGERHPRVASESFRVFSALLNAMKPVKNNDWADRVYDEAASRLSKNDTDAEVRGCAEDTIADLWICATEVAKSKNRKEWESICRTAGNTEGAVKVVTKVAKEVDIGDQWVNGCVEWLMVLMRKSGRSGKTDVFNALETLLRRYQSGIPKDLPPALVPQIKNYISTSDISLLSHSLIILASLLELSPVGTFPEVERDVLPDVYNIAHSPLVSGIALDAILVFFAALVQADGQIATHVVPNLVATAEKAPKTESSPGNVAKCVGQVVKTQYSIAAGTIAEFSKHIKSTSKSKPSYVVLSLFILGELGRFIDMSPQSEVFTNAIEHFAAEQEEIRTAAAFAAGNIAIGNLNQFLPAILKLVQSDAKKRLLSLHALKEVVTNCSQGQLEGVADLLWVPLFENSDNSEETTRNVAAACLGKLTTTHPSRYLPQLHARIRDENAATRATVVSAIRYTFADTAQSYDELLAPLLMDFLSLMEDEDLTVRRLALSALNSAARTKPHLIREHLSSLLPNLYTETVINPDLIRTVQMGPWTHKVDDGLEARKTAYETMYTLLDTCLTKIDLPAFLGRVLPGLSDDSDEIKVICHMMLFRLSQVAPAAVSLRLDEATPQLEKTMKGATVTKDTVKQDLERAAELQRSALRAVAALSKINTPGVSPKFDAFVEELKKSPTHGAEFKDLTGA</sequence>
<evidence type="ECO:0000256" key="3">
    <source>
        <dbReference type="ARBA" id="ARBA00022786"/>
    </source>
</evidence>
<dbReference type="Pfam" id="PF25782">
    <property type="entry name" value="TPR_CAND1"/>
    <property type="match status" value="1"/>
</dbReference>
<name>A0A0C3B6E2_PILCF</name>
<dbReference type="InterPro" id="IPR013932">
    <property type="entry name" value="TATA-bd_TIP120"/>
</dbReference>
<dbReference type="GO" id="GO:0010265">
    <property type="term" value="P:SCF complex assembly"/>
    <property type="evidence" value="ECO:0007669"/>
    <property type="project" value="InterPro"/>
</dbReference>
<feature type="compositionally biased region" description="Acidic residues" evidence="4">
    <location>
        <begin position="316"/>
        <end position="345"/>
    </location>
</feature>
<dbReference type="PANTHER" id="PTHR12696">
    <property type="entry name" value="TIP120"/>
    <property type="match status" value="1"/>
</dbReference>
<evidence type="ECO:0000313" key="6">
    <source>
        <dbReference type="EMBL" id="KIM81803.1"/>
    </source>
</evidence>
<accession>A0A0C3B6E2</accession>
<dbReference type="Gene3D" id="1.25.10.10">
    <property type="entry name" value="Leucine-rich Repeat Variant"/>
    <property type="match status" value="1"/>
</dbReference>
<feature type="region of interest" description="Disordered" evidence="4">
    <location>
        <begin position="413"/>
        <end position="438"/>
    </location>
</feature>
<organism evidence="6 7">
    <name type="scientific">Piloderma croceum (strain F 1598)</name>
    <dbReference type="NCBI Taxonomy" id="765440"/>
    <lineage>
        <taxon>Eukaryota</taxon>
        <taxon>Fungi</taxon>
        <taxon>Dikarya</taxon>
        <taxon>Basidiomycota</taxon>
        <taxon>Agaricomycotina</taxon>
        <taxon>Agaricomycetes</taxon>
        <taxon>Agaricomycetidae</taxon>
        <taxon>Atheliales</taxon>
        <taxon>Atheliaceae</taxon>
        <taxon>Piloderma</taxon>
    </lineage>
</organism>
<dbReference type="InterPro" id="IPR016024">
    <property type="entry name" value="ARM-type_fold"/>
</dbReference>
<dbReference type="Pfam" id="PF08623">
    <property type="entry name" value="TIP120"/>
    <property type="match status" value="1"/>
</dbReference>
<dbReference type="InterPro" id="IPR039852">
    <property type="entry name" value="CAND1/CAND2"/>
</dbReference>
<dbReference type="FunCoup" id="A0A0C3B6E2">
    <property type="interactions" value="654"/>
</dbReference>
<feature type="region of interest" description="Disordered" evidence="4">
    <location>
        <begin position="310"/>
        <end position="345"/>
    </location>
</feature>